<gene>
    <name evidence="4" type="primary">LOC115222568</name>
</gene>
<dbReference type="RefSeq" id="XP_036367633.1">
    <property type="nucleotide sequence ID" value="XM_036511740.1"/>
</dbReference>
<dbReference type="AlphaFoldDB" id="A0A7E6FJ54"/>
<dbReference type="Pfam" id="PF07051">
    <property type="entry name" value="OCIA"/>
    <property type="match status" value="1"/>
</dbReference>
<keyword evidence="3" id="KW-1185">Reference proteome</keyword>
<accession>A0A7E6FJ54</accession>
<evidence type="ECO:0000313" key="4">
    <source>
        <dbReference type="RefSeq" id="XP_036367633.1"/>
    </source>
</evidence>
<evidence type="ECO:0000313" key="3">
    <source>
        <dbReference type="Proteomes" id="UP000515154"/>
    </source>
</evidence>
<proteinExistence type="predicted"/>
<evidence type="ECO:0000259" key="2">
    <source>
        <dbReference type="Pfam" id="PF07051"/>
    </source>
</evidence>
<dbReference type="PANTHER" id="PTHR13336:SF3">
    <property type="entry name" value="OCIA DOMAIN-CONTAINING PROTEIN 1"/>
    <property type="match status" value="1"/>
</dbReference>
<feature type="compositionally biased region" description="Polar residues" evidence="1">
    <location>
        <begin position="183"/>
        <end position="195"/>
    </location>
</feature>
<dbReference type="GO" id="GO:0005768">
    <property type="term" value="C:endosome"/>
    <property type="evidence" value="ECO:0007669"/>
    <property type="project" value="TreeGrafter"/>
</dbReference>
<name>A0A7E6FJ54_9MOLL</name>
<dbReference type="InterPro" id="IPR040187">
    <property type="entry name" value="OCAD1/2"/>
</dbReference>
<feature type="compositionally biased region" description="Basic and acidic residues" evidence="1">
    <location>
        <begin position="8"/>
        <end position="18"/>
    </location>
</feature>
<feature type="domain" description="OCIA" evidence="2">
    <location>
        <begin position="43"/>
        <end position="125"/>
    </location>
</feature>
<feature type="compositionally biased region" description="Polar residues" evidence="1">
    <location>
        <begin position="210"/>
        <end position="222"/>
    </location>
</feature>
<sequence>MDGGHPVKGGDEDPDRVGPWRNFKNPYPESNNPNLPQKNLVTLSRDELRVLHECNRESFWYRSLPASMIFIGLTQFAVNKGYLKPHPKFGATLKNIGAGLAGYILGKLSYQNECRKKILSLPNSKLAETLRQRFSGGSQPTTEFVPEVPMDTTLTTSDTKIFEDSNVFQSKAEPKEPLPTFSLGDQSQDAQNQEYKSYEDLRRQNRKSYTEGQYSRWTKQTKPPSSPPPSVPESRQEQDSIPIRVPRSSSNISVKSKNEYGDVWEEE</sequence>
<protein>
    <submittedName>
        <fullName evidence="4">OCIA domain-containing protein 1 isoform X2</fullName>
    </submittedName>
</protein>
<feature type="compositionally biased region" description="Polar residues" evidence="1">
    <location>
        <begin position="28"/>
        <end position="38"/>
    </location>
</feature>
<dbReference type="Proteomes" id="UP000515154">
    <property type="component" value="Linkage group LG20"/>
</dbReference>
<evidence type="ECO:0000256" key="1">
    <source>
        <dbReference type="SAM" id="MobiDB-lite"/>
    </source>
</evidence>
<feature type="region of interest" description="Disordered" evidence="1">
    <location>
        <begin position="1"/>
        <end position="38"/>
    </location>
</feature>
<reference evidence="4" key="1">
    <citation type="submission" date="2025-08" db="UniProtKB">
        <authorList>
            <consortium name="RefSeq"/>
        </authorList>
    </citation>
    <scope>IDENTIFICATION</scope>
</reference>
<organism evidence="3 4">
    <name type="scientific">Octopus sinensis</name>
    <name type="common">East Asian common octopus</name>
    <dbReference type="NCBI Taxonomy" id="2607531"/>
    <lineage>
        <taxon>Eukaryota</taxon>
        <taxon>Metazoa</taxon>
        <taxon>Spiralia</taxon>
        <taxon>Lophotrochozoa</taxon>
        <taxon>Mollusca</taxon>
        <taxon>Cephalopoda</taxon>
        <taxon>Coleoidea</taxon>
        <taxon>Octopodiformes</taxon>
        <taxon>Octopoda</taxon>
        <taxon>Incirrata</taxon>
        <taxon>Octopodidae</taxon>
        <taxon>Octopus</taxon>
    </lineage>
</organism>
<dbReference type="InterPro" id="IPR009764">
    <property type="entry name" value="OCIA_dom"/>
</dbReference>
<dbReference type="PANTHER" id="PTHR13336">
    <property type="entry name" value="OVARIAN CARCINOMA IMMUNOREACTIVE ANTIGEN"/>
    <property type="match status" value="1"/>
</dbReference>
<feature type="region of interest" description="Disordered" evidence="1">
    <location>
        <begin position="159"/>
        <end position="267"/>
    </location>
</feature>